<evidence type="ECO:0000256" key="1">
    <source>
        <dbReference type="SAM" id="SignalP"/>
    </source>
</evidence>
<dbReference type="Gene3D" id="1.25.40.10">
    <property type="entry name" value="Tetratricopeptide repeat domain"/>
    <property type="match status" value="1"/>
</dbReference>
<feature type="chain" id="PRO_5045260501" evidence="1">
    <location>
        <begin position="19"/>
        <end position="273"/>
    </location>
</feature>
<sequence length="273" mass="29636">MRNLCLALLLSGSLLSPAQQPTTPLTSEQQALFDAAKKDFGEHHPDAALVKMKQLVALRPEDATVVKGTAETAVTAGDTSYAITLLKPWTAAHSEDYAALELLARAYAESGQKAERDQTVAAVLALHAKTTDPRFQRADRFLLERIKVTNELHLDLFYALVPFSPYKIHVLGRLADARNALALQITLESADGDQPLFARQHPELASKGIRAYSLDAYKNNAPAADGSLTQTHYTFALLDGDPGYDATRQRMLDIATGKASPMSSRSGIPVPKN</sequence>
<proteinExistence type="predicted"/>
<name>A0ABW1Z604_9BACT</name>
<dbReference type="EMBL" id="JBHSWI010000001">
    <property type="protein sequence ID" value="MFC6644111.1"/>
    <property type="molecule type" value="Genomic_DNA"/>
</dbReference>
<dbReference type="Proteomes" id="UP001596391">
    <property type="component" value="Unassembled WGS sequence"/>
</dbReference>
<reference evidence="3" key="1">
    <citation type="journal article" date="2019" name="Int. J. Syst. Evol. Microbiol.">
        <title>The Global Catalogue of Microorganisms (GCM) 10K type strain sequencing project: providing services to taxonomists for standard genome sequencing and annotation.</title>
        <authorList>
            <consortium name="The Broad Institute Genomics Platform"/>
            <consortium name="The Broad Institute Genome Sequencing Center for Infectious Disease"/>
            <person name="Wu L."/>
            <person name="Ma J."/>
        </authorList>
    </citation>
    <scope>NUCLEOTIDE SEQUENCE [LARGE SCALE GENOMIC DNA]</scope>
    <source>
        <strain evidence="3">CGMCC 1.16026</strain>
    </source>
</reference>
<feature type="signal peptide" evidence="1">
    <location>
        <begin position="1"/>
        <end position="18"/>
    </location>
</feature>
<comment type="caution">
    <text evidence="2">The sequence shown here is derived from an EMBL/GenBank/DDBJ whole genome shotgun (WGS) entry which is preliminary data.</text>
</comment>
<gene>
    <name evidence="2" type="ORF">ACFQBQ_00585</name>
</gene>
<dbReference type="SUPFAM" id="SSF48452">
    <property type="entry name" value="TPR-like"/>
    <property type="match status" value="1"/>
</dbReference>
<protein>
    <submittedName>
        <fullName evidence="2">Tetratricopeptide repeat protein</fullName>
    </submittedName>
</protein>
<organism evidence="2 3">
    <name type="scientific">Granulicella cerasi</name>
    <dbReference type="NCBI Taxonomy" id="741063"/>
    <lineage>
        <taxon>Bacteria</taxon>
        <taxon>Pseudomonadati</taxon>
        <taxon>Acidobacteriota</taxon>
        <taxon>Terriglobia</taxon>
        <taxon>Terriglobales</taxon>
        <taxon>Acidobacteriaceae</taxon>
        <taxon>Granulicella</taxon>
    </lineage>
</organism>
<dbReference type="InterPro" id="IPR011990">
    <property type="entry name" value="TPR-like_helical_dom_sf"/>
</dbReference>
<dbReference type="RefSeq" id="WP_263370511.1">
    <property type="nucleotide sequence ID" value="NZ_JAGSYD010000002.1"/>
</dbReference>
<evidence type="ECO:0000313" key="2">
    <source>
        <dbReference type="EMBL" id="MFC6644111.1"/>
    </source>
</evidence>
<accession>A0ABW1Z604</accession>
<evidence type="ECO:0000313" key="3">
    <source>
        <dbReference type="Proteomes" id="UP001596391"/>
    </source>
</evidence>
<keyword evidence="3" id="KW-1185">Reference proteome</keyword>
<keyword evidence="1" id="KW-0732">Signal</keyword>